<dbReference type="OrthoDB" id="432544at2759"/>
<feature type="domain" description="Glucosamine/galactosamine-6-phosphate isomerase" evidence="1">
    <location>
        <begin position="92"/>
        <end position="164"/>
    </location>
</feature>
<dbReference type="AlphaFoldDB" id="J9D4K5"/>
<protein>
    <recommendedName>
        <fullName evidence="1">Glucosamine/galactosamine-6-phosphate isomerase domain-containing protein</fullName>
    </recommendedName>
</protein>
<organism evidence="2 3">
    <name type="scientific">Edhazardia aedis (strain USNM 41457)</name>
    <name type="common">Microsporidian parasite</name>
    <dbReference type="NCBI Taxonomy" id="1003232"/>
    <lineage>
        <taxon>Eukaryota</taxon>
        <taxon>Fungi</taxon>
        <taxon>Fungi incertae sedis</taxon>
        <taxon>Microsporidia</taxon>
        <taxon>Edhazardia</taxon>
    </lineage>
</organism>
<dbReference type="EMBL" id="AFBI03000058">
    <property type="protein sequence ID" value="EJW02736.1"/>
    <property type="molecule type" value="Genomic_DNA"/>
</dbReference>
<gene>
    <name evidence="2" type="ORF">EDEG_02875</name>
</gene>
<dbReference type="Pfam" id="PF01182">
    <property type="entry name" value="Glucosamine_iso"/>
    <property type="match status" value="1"/>
</dbReference>
<dbReference type="PANTHER" id="PTHR11054:SF0">
    <property type="entry name" value="6-PHOSPHOGLUCONOLACTONASE"/>
    <property type="match status" value="1"/>
</dbReference>
<reference evidence="2 3" key="1">
    <citation type="submission" date="2011-08" db="EMBL/GenBank/DDBJ databases">
        <authorList>
            <person name="Liu Z.J."/>
            <person name="Shi F.L."/>
            <person name="Lu J.Q."/>
            <person name="Li M."/>
            <person name="Wang Z.L."/>
        </authorList>
    </citation>
    <scope>NUCLEOTIDE SEQUENCE [LARGE SCALE GENOMIC DNA]</scope>
    <source>
        <strain evidence="2 3">USNM 41457</strain>
    </source>
</reference>
<dbReference type="InterPro" id="IPR037171">
    <property type="entry name" value="NagB/RpiA_transferase-like"/>
</dbReference>
<comment type="caution">
    <text evidence="2">The sequence shown here is derived from an EMBL/GenBank/DDBJ whole genome shotgun (WGS) entry which is preliminary data.</text>
</comment>
<dbReference type="VEuPathDB" id="MicrosporidiaDB:EDEG_02875"/>
<dbReference type="FunCoup" id="J9D4K5">
    <property type="interactions" value="147"/>
</dbReference>
<name>J9D4K5_EDHAE</name>
<dbReference type="STRING" id="1003232.J9D4K5"/>
<dbReference type="InterPro" id="IPR039104">
    <property type="entry name" value="6PGL"/>
</dbReference>
<evidence type="ECO:0000259" key="1">
    <source>
        <dbReference type="Pfam" id="PF01182"/>
    </source>
</evidence>
<reference evidence="3" key="2">
    <citation type="submission" date="2015-07" db="EMBL/GenBank/DDBJ databases">
        <title>Contrasting host-pathogen interactions and genome evolution in two generalist and specialist microsporidian pathogens of mosquitoes.</title>
        <authorList>
            <consortium name="The Broad Institute Genomics Platform"/>
            <consortium name="The Broad Institute Genome Sequencing Center for Infectious Disease"/>
            <person name="Cuomo C.A."/>
            <person name="Sanscrainte N.D."/>
            <person name="Goldberg J.M."/>
            <person name="Heiman D."/>
            <person name="Young S."/>
            <person name="Zeng Q."/>
            <person name="Becnel J.J."/>
            <person name="Birren B.W."/>
        </authorList>
    </citation>
    <scope>NUCLEOTIDE SEQUENCE [LARGE SCALE GENOMIC DNA]</scope>
    <source>
        <strain evidence="3">USNM 41457</strain>
    </source>
</reference>
<dbReference type="InterPro" id="IPR006148">
    <property type="entry name" value="Glc/Gal-6P_isomerase"/>
</dbReference>
<dbReference type="OMA" id="YADERIC"/>
<dbReference type="GO" id="GO:0005975">
    <property type="term" value="P:carbohydrate metabolic process"/>
    <property type="evidence" value="ECO:0007669"/>
    <property type="project" value="InterPro"/>
</dbReference>
<dbReference type="PANTHER" id="PTHR11054">
    <property type="entry name" value="6-PHOSPHOGLUCONOLACTONASE"/>
    <property type="match status" value="1"/>
</dbReference>
<dbReference type="HOGENOM" id="CLU_1391190_0_0_1"/>
<evidence type="ECO:0000313" key="3">
    <source>
        <dbReference type="Proteomes" id="UP000003163"/>
    </source>
</evidence>
<sequence>MHNYYKTNDFSQVIYSYISPYNGKKANILVSGGSVLPLFQTPEIIGLDSSKWHVYLSDERITSDPQLSNFRDMELYFTNINCVLHPLKPDLVLPKFEVGILGVGEDGHVASLFPNHKILDSTKYIEVIDDSPKYPPKRITVTIMALKQVKELVFLTPPKNGVIKNVFKPHHSIINRINHDLTFVVPTLYPDEEIIKKMDEDGTRAERNNELKYFK</sequence>
<evidence type="ECO:0000313" key="2">
    <source>
        <dbReference type="EMBL" id="EJW02736.1"/>
    </source>
</evidence>
<keyword evidence="3" id="KW-1185">Reference proteome</keyword>
<proteinExistence type="predicted"/>
<accession>J9D4K5</accession>
<dbReference type="Proteomes" id="UP000003163">
    <property type="component" value="Unassembled WGS sequence"/>
</dbReference>
<dbReference type="InParanoid" id="J9D4K5"/>
<dbReference type="Gene3D" id="3.40.50.1360">
    <property type="match status" value="1"/>
</dbReference>
<dbReference type="SUPFAM" id="SSF100950">
    <property type="entry name" value="NagB/RpiA/CoA transferase-like"/>
    <property type="match status" value="1"/>
</dbReference>